<reference evidence="2 3" key="1">
    <citation type="submission" date="2017-11" db="EMBL/GenBank/DDBJ databases">
        <title>De novo assembly and phasing of dikaryotic genomes from two isolates of Puccinia coronata f. sp. avenae, the causal agent of oat crown rust.</title>
        <authorList>
            <person name="Miller M.E."/>
            <person name="Zhang Y."/>
            <person name="Omidvar V."/>
            <person name="Sperschneider J."/>
            <person name="Schwessinger B."/>
            <person name="Raley C."/>
            <person name="Palmer J.M."/>
            <person name="Garnica D."/>
            <person name="Upadhyaya N."/>
            <person name="Rathjen J."/>
            <person name="Taylor J.M."/>
            <person name="Park R.F."/>
            <person name="Dodds P.N."/>
            <person name="Hirsch C.D."/>
            <person name="Kianian S.F."/>
            <person name="Figueroa M."/>
        </authorList>
    </citation>
    <scope>NUCLEOTIDE SEQUENCE [LARGE SCALE GENOMIC DNA]</scope>
    <source>
        <strain evidence="2">12SD80</strain>
    </source>
</reference>
<comment type="caution">
    <text evidence="2">The sequence shown here is derived from an EMBL/GenBank/DDBJ whole genome shotgun (WGS) entry which is preliminary data.</text>
</comment>
<protein>
    <submittedName>
        <fullName evidence="2">Uncharacterized protein</fullName>
    </submittedName>
</protein>
<organism evidence="2 3">
    <name type="scientific">Puccinia coronata f. sp. avenae</name>
    <dbReference type="NCBI Taxonomy" id="200324"/>
    <lineage>
        <taxon>Eukaryota</taxon>
        <taxon>Fungi</taxon>
        <taxon>Dikarya</taxon>
        <taxon>Basidiomycota</taxon>
        <taxon>Pucciniomycotina</taxon>
        <taxon>Pucciniomycetes</taxon>
        <taxon>Pucciniales</taxon>
        <taxon>Pucciniaceae</taxon>
        <taxon>Puccinia</taxon>
    </lineage>
</organism>
<gene>
    <name evidence="2" type="ORF">PCASD_13010</name>
</gene>
<dbReference type="EMBL" id="PGCI01000184">
    <property type="protein sequence ID" value="PLW35110.1"/>
    <property type="molecule type" value="Genomic_DNA"/>
</dbReference>
<dbReference type="Proteomes" id="UP000235392">
    <property type="component" value="Unassembled WGS sequence"/>
</dbReference>
<feature type="compositionally biased region" description="Polar residues" evidence="1">
    <location>
        <begin position="267"/>
        <end position="277"/>
    </location>
</feature>
<feature type="region of interest" description="Disordered" evidence="1">
    <location>
        <begin position="1"/>
        <end position="360"/>
    </location>
</feature>
<evidence type="ECO:0000313" key="3">
    <source>
        <dbReference type="Proteomes" id="UP000235392"/>
    </source>
</evidence>
<evidence type="ECO:0000313" key="2">
    <source>
        <dbReference type="EMBL" id="PLW35110.1"/>
    </source>
</evidence>
<feature type="compositionally biased region" description="Polar residues" evidence="1">
    <location>
        <begin position="93"/>
        <end position="102"/>
    </location>
</feature>
<sequence>MPPKAINKNSGTKNTATGTSTRALQSRTSTPRAPHDSVNTLSRPSSPSNAPGSQTYKEKLIGPPPGKEGTPANAQQAPRNVDNSENAAVGPKSTPQTATNSAAVRASDSREGGRQGSNRPKTPAGVKTRSAQADRVAQDGQSPAGNKEVINQPPIRQPKAEETNRKRPASPNGPKDAPAGRVAGNLETINPHGAKKNKPNQLANDAPKEWAMAKPITPRSKTTRPHPQNSAEKMPAGSPEEETDVELPPSASRPPPPAQKSKRRQSQVEQHPPSVSNDRPPRVSGSAPQNAIKTRRGGPNAGTELRTQTTAKETAPAARSGKAAGGANNGNPSPRDGRGEPSYRTPRTPWFCRRSAWSVV</sequence>
<dbReference type="AlphaFoldDB" id="A0A2N5UBI7"/>
<evidence type="ECO:0000256" key="1">
    <source>
        <dbReference type="SAM" id="MobiDB-lite"/>
    </source>
</evidence>
<name>A0A2N5UBI7_9BASI</name>
<proteinExistence type="predicted"/>
<feature type="compositionally biased region" description="Polar residues" evidence="1">
    <location>
        <begin position="72"/>
        <end position="86"/>
    </location>
</feature>
<feature type="compositionally biased region" description="Polar residues" evidence="1">
    <location>
        <begin position="7"/>
        <end position="55"/>
    </location>
</feature>
<accession>A0A2N5UBI7</accession>